<proteinExistence type="predicted"/>
<dbReference type="Proteomes" id="UP000011991">
    <property type="component" value="Unassembled WGS sequence"/>
</dbReference>
<organism evidence="1 2">
    <name type="scientific">Rhodopirellula maiorica SM1</name>
    <dbReference type="NCBI Taxonomy" id="1265738"/>
    <lineage>
        <taxon>Bacteria</taxon>
        <taxon>Pseudomonadati</taxon>
        <taxon>Planctomycetota</taxon>
        <taxon>Planctomycetia</taxon>
        <taxon>Pirellulales</taxon>
        <taxon>Pirellulaceae</taxon>
        <taxon>Novipirellula</taxon>
    </lineage>
</organism>
<sequence>MKREFPGIDHELASTLRKNDDKREMFALVETPHRIHATFFHQAKKGQSR</sequence>
<name>M5R8F8_9BACT</name>
<evidence type="ECO:0000313" key="2">
    <source>
        <dbReference type="Proteomes" id="UP000011991"/>
    </source>
</evidence>
<comment type="caution">
    <text evidence="1">The sequence shown here is derived from an EMBL/GenBank/DDBJ whole genome shotgun (WGS) entry which is preliminary data.</text>
</comment>
<keyword evidence="2" id="KW-1185">Reference proteome</keyword>
<dbReference type="AlphaFoldDB" id="M5R8F8"/>
<accession>M5R8F8</accession>
<dbReference type="EMBL" id="ANOG01001057">
    <property type="protein sequence ID" value="EMI15675.1"/>
    <property type="molecule type" value="Genomic_DNA"/>
</dbReference>
<gene>
    <name evidence="1" type="ORF">RMSM_07411</name>
</gene>
<protein>
    <submittedName>
        <fullName evidence="1">Uncharacterized protein</fullName>
    </submittedName>
</protein>
<reference evidence="1 2" key="1">
    <citation type="journal article" date="2013" name="Mar. Genomics">
        <title>Expression of sulfatases in Rhodopirellula baltica and the diversity of sulfatases in the genus Rhodopirellula.</title>
        <authorList>
            <person name="Wegner C.E."/>
            <person name="Richter-Heitmann T."/>
            <person name="Klindworth A."/>
            <person name="Klockow C."/>
            <person name="Richter M."/>
            <person name="Achstetter T."/>
            <person name="Glockner F.O."/>
            <person name="Harder J."/>
        </authorList>
    </citation>
    <scope>NUCLEOTIDE SEQUENCE [LARGE SCALE GENOMIC DNA]</scope>
    <source>
        <strain evidence="1 2">SM1</strain>
    </source>
</reference>
<dbReference type="PATRIC" id="fig|1265738.3.peg.7392"/>
<evidence type="ECO:0000313" key="1">
    <source>
        <dbReference type="EMBL" id="EMI15675.1"/>
    </source>
</evidence>